<proteinExistence type="predicted"/>
<dbReference type="Proteomes" id="UP000285288">
    <property type="component" value="Unassembled WGS sequence"/>
</dbReference>
<reference evidence="1 2" key="1">
    <citation type="submission" date="2018-08" db="EMBL/GenBank/DDBJ databases">
        <title>A genome reference for cultivated species of the human gut microbiota.</title>
        <authorList>
            <person name="Zou Y."/>
            <person name="Xue W."/>
            <person name="Luo G."/>
        </authorList>
    </citation>
    <scope>NUCLEOTIDE SEQUENCE [LARGE SCALE GENOMIC DNA]</scope>
    <source>
        <strain evidence="1 2">AM42-13AC</strain>
    </source>
</reference>
<name>A0A413UEI3_9FIRM</name>
<dbReference type="AlphaFoldDB" id="A0A413UEI3"/>
<evidence type="ECO:0000313" key="1">
    <source>
        <dbReference type="EMBL" id="RHB08741.1"/>
    </source>
</evidence>
<evidence type="ECO:0000313" key="2">
    <source>
        <dbReference type="Proteomes" id="UP000285288"/>
    </source>
</evidence>
<gene>
    <name evidence="1" type="ORF">DW907_02325</name>
</gene>
<comment type="caution">
    <text evidence="1">The sequence shown here is derived from an EMBL/GenBank/DDBJ whole genome shotgun (WGS) entry which is preliminary data.</text>
</comment>
<organism evidence="1 2">
    <name type="scientific">Holdemanella biformis</name>
    <dbReference type="NCBI Taxonomy" id="1735"/>
    <lineage>
        <taxon>Bacteria</taxon>
        <taxon>Bacillati</taxon>
        <taxon>Bacillota</taxon>
        <taxon>Erysipelotrichia</taxon>
        <taxon>Erysipelotrichales</taxon>
        <taxon>Erysipelotrichaceae</taxon>
        <taxon>Holdemanella</taxon>
    </lineage>
</organism>
<dbReference type="EMBL" id="QSGD01000005">
    <property type="protein sequence ID" value="RHB08741.1"/>
    <property type="molecule type" value="Genomic_DNA"/>
</dbReference>
<dbReference type="RefSeq" id="WP_118010724.1">
    <property type="nucleotide sequence ID" value="NZ_CATXNH010000044.1"/>
</dbReference>
<protein>
    <submittedName>
        <fullName evidence="1">Uncharacterized protein</fullName>
    </submittedName>
</protein>
<sequence length="96" mass="11178">MNIVKATKLAKKRKMGMVRKKSFLTTVNGYLVPFDNAIYGYGAYIPFKGYIVRMAGITTNDILAKDWILVKRIDHQDRAYSIHERVRQKEKHSKEC</sequence>
<accession>A0A413UEI3</accession>